<feature type="transmembrane region" description="Helical" evidence="2">
    <location>
        <begin position="173"/>
        <end position="197"/>
    </location>
</feature>
<reference evidence="3" key="1">
    <citation type="submission" date="2022-11" db="EMBL/GenBank/DDBJ databases">
        <title>Centuries of genome instability and evolution in soft-shell clam transmissible cancer (bioRxiv).</title>
        <authorList>
            <person name="Hart S.F.M."/>
            <person name="Yonemitsu M.A."/>
            <person name="Giersch R.M."/>
            <person name="Beal B.F."/>
            <person name="Arriagada G."/>
            <person name="Davis B.W."/>
            <person name="Ostrander E.A."/>
            <person name="Goff S.P."/>
            <person name="Metzger M.J."/>
        </authorList>
    </citation>
    <scope>NUCLEOTIDE SEQUENCE</scope>
    <source>
        <strain evidence="3">MELC-2E11</strain>
        <tissue evidence="3">Siphon/mantle</tissue>
    </source>
</reference>
<keyword evidence="4" id="KW-1185">Reference proteome</keyword>
<name>A0ABY7FQZ9_MYAAR</name>
<sequence>FGNTVYHLLTLRIACFVTNHHQVYHALGVFSVELNLIRIGFEECNCCSKNRKSLPLFPHISKFVTTFSCRFSRRASGQLRASKGSYSSENNLTTKDDLRFHDSGGGEDVMFEQTDGQTHTFSNFPDSAIDIDSDEEGRGGDKSQLLKEGDKKTHSFWTFEYYQQFFDVETWQVFLTFAASAIFSYWWLIPAVLYGVLWWRKSEAGLTFLEMLCILWVVNITWFKWVLVVLGAVLSGGVLVLTFWPAMKHDTRKVAGIFVGIIFILHLALAAGFVLYFFHIPPAEVTNTTTAVPLTTKSDKLLHSGVLSDNKPGNPSPKPEALTPNKGNANLLKDDSGGVNNKPDLEGEKQKIEGEKQNLKGENREDQNNVENNEQSLIDLNENVNKKVNDDANDKPVQQSDTTNNNQAKE</sequence>
<feature type="compositionally biased region" description="Basic and acidic residues" evidence="1">
    <location>
        <begin position="136"/>
        <end position="146"/>
    </location>
</feature>
<feature type="transmembrane region" description="Helical" evidence="2">
    <location>
        <begin position="228"/>
        <end position="247"/>
    </location>
</feature>
<feature type="region of interest" description="Disordered" evidence="1">
    <location>
        <begin position="304"/>
        <end position="410"/>
    </location>
</feature>
<evidence type="ECO:0000256" key="1">
    <source>
        <dbReference type="SAM" id="MobiDB-lite"/>
    </source>
</evidence>
<keyword evidence="2" id="KW-1133">Transmembrane helix</keyword>
<evidence type="ECO:0000256" key="2">
    <source>
        <dbReference type="SAM" id="Phobius"/>
    </source>
</evidence>
<feature type="compositionally biased region" description="Basic and acidic residues" evidence="1">
    <location>
        <begin position="384"/>
        <end position="394"/>
    </location>
</feature>
<gene>
    <name evidence="3" type="ORF">MAR_037686</name>
</gene>
<keyword evidence="2" id="KW-0812">Transmembrane</keyword>
<dbReference type="EMBL" id="CP111024">
    <property type="protein sequence ID" value="WAR24017.1"/>
    <property type="molecule type" value="Genomic_DNA"/>
</dbReference>
<feature type="transmembrane region" description="Helical" evidence="2">
    <location>
        <begin position="204"/>
        <end position="222"/>
    </location>
</feature>
<feature type="region of interest" description="Disordered" evidence="1">
    <location>
        <begin position="127"/>
        <end position="146"/>
    </location>
</feature>
<feature type="compositionally biased region" description="Polar residues" evidence="1">
    <location>
        <begin position="369"/>
        <end position="378"/>
    </location>
</feature>
<proteinExistence type="predicted"/>
<feature type="transmembrane region" description="Helical" evidence="2">
    <location>
        <begin position="254"/>
        <end position="278"/>
    </location>
</feature>
<evidence type="ECO:0000313" key="4">
    <source>
        <dbReference type="Proteomes" id="UP001164746"/>
    </source>
</evidence>
<accession>A0ABY7FQZ9</accession>
<feature type="compositionally biased region" description="Basic and acidic residues" evidence="1">
    <location>
        <begin position="343"/>
        <end position="367"/>
    </location>
</feature>
<dbReference type="PANTHER" id="PTHR12822:SF2">
    <property type="entry name" value="PROTEIN YIPF"/>
    <property type="match status" value="1"/>
</dbReference>
<dbReference type="InterPro" id="IPR039765">
    <property type="entry name" value="Yip5/YIPF1/YIPF2"/>
</dbReference>
<dbReference type="Proteomes" id="UP001164746">
    <property type="component" value="Chromosome 13"/>
</dbReference>
<protein>
    <submittedName>
        <fullName evidence="3">YIPF1-like protein</fullName>
    </submittedName>
</protein>
<feature type="non-terminal residue" evidence="3">
    <location>
        <position position="410"/>
    </location>
</feature>
<dbReference type="PANTHER" id="PTHR12822">
    <property type="entry name" value="PROTEIN YIPF"/>
    <property type="match status" value="1"/>
</dbReference>
<organism evidence="3 4">
    <name type="scientific">Mya arenaria</name>
    <name type="common">Soft-shell clam</name>
    <dbReference type="NCBI Taxonomy" id="6604"/>
    <lineage>
        <taxon>Eukaryota</taxon>
        <taxon>Metazoa</taxon>
        <taxon>Spiralia</taxon>
        <taxon>Lophotrochozoa</taxon>
        <taxon>Mollusca</taxon>
        <taxon>Bivalvia</taxon>
        <taxon>Autobranchia</taxon>
        <taxon>Heteroconchia</taxon>
        <taxon>Euheterodonta</taxon>
        <taxon>Imparidentia</taxon>
        <taxon>Neoheterodontei</taxon>
        <taxon>Myida</taxon>
        <taxon>Myoidea</taxon>
        <taxon>Myidae</taxon>
        <taxon>Mya</taxon>
    </lineage>
</organism>
<keyword evidence="2" id="KW-0472">Membrane</keyword>
<feature type="compositionally biased region" description="Polar residues" evidence="1">
    <location>
        <begin position="398"/>
        <end position="410"/>
    </location>
</feature>
<evidence type="ECO:0000313" key="3">
    <source>
        <dbReference type="EMBL" id="WAR24017.1"/>
    </source>
</evidence>